<evidence type="ECO:0000256" key="2">
    <source>
        <dbReference type="SAM" id="Phobius"/>
    </source>
</evidence>
<feature type="compositionally biased region" description="Low complexity" evidence="1">
    <location>
        <begin position="314"/>
        <end position="327"/>
    </location>
</feature>
<protein>
    <submittedName>
        <fullName evidence="3">Uncharacterized protein</fullName>
    </submittedName>
</protein>
<proteinExistence type="predicted"/>
<evidence type="ECO:0000313" key="3">
    <source>
        <dbReference type="EMBL" id="KNC21614.1"/>
    </source>
</evidence>
<evidence type="ECO:0000313" key="4">
    <source>
        <dbReference type="Proteomes" id="UP000037069"/>
    </source>
</evidence>
<dbReference type="Proteomes" id="UP000037069">
    <property type="component" value="Unassembled WGS sequence"/>
</dbReference>
<feature type="non-terminal residue" evidence="3">
    <location>
        <position position="1"/>
    </location>
</feature>
<feature type="compositionally biased region" description="Polar residues" evidence="1">
    <location>
        <begin position="332"/>
        <end position="341"/>
    </location>
</feature>
<dbReference type="OrthoDB" id="6341359at2759"/>
<keyword evidence="2" id="KW-0812">Transmembrane</keyword>
<reference evidence="3 4" key="1">
    <citation type="journal article" date="2015" name="Nat. Commun.">
        <title>Lucilia cuprina genome unlocks parasitic fly biology to underpin future interventions.</title>
        <authorList>
            <person name="Anstead C.A."/>
            <person name="Korhonen P.K."/>
            <person name="Young N.D."/>
            <person name="Hall R.S."/>
            <person name="Jex A.R."/>
            <person name="Murali S.C."/>
            <person name="Hughes D.S."/>
            <person name="Lee S.F."/>
            <person name="Perry T."/>
            <person name="Stroehlein A.J."/>
            <person name="Ansell B.R."/>
            <person name="Breugelmans B."/>
            <person name="Hofmann A."/>
            <person name="Qu J."/>
            <person name="Dugan S."/>
            <person name="Lee S.L."/>
            <person name="Chao H."/>
            <person name="Dinh H."/>
            <person name="Han Y."/>
            <person name="Doddapaneni H.V."/>
            <person name="Worley K.C."/>
            <person name="Muzny D.M."/>
            <person name="Ioannidis P."/>
            <person name="Waterhouse R.M."/>
            <person name="Zdobnov E.M."/>
            <person name="James P.J."/>
            <person name="Bagnall N.H."/>
            <person name="Kotze A.C."/>
            <person name="Gibbs R.A."/>
            <person name="Richards S."/>
            <person name="Batterham P."/>
            <person name="Gasser R.B."/>
        </authorList>
    </citation>
    <scope>NUCLEOTIDE SEQUENCE [LARGE SCALE GENOMIC DNA]</scope>
    <source>
        <strain evidence="3 4">LS</strain>
        <tissue evidence="3">Full body</tissue>
    </source>
</reference>
<dbReference type="EMBL" id="JRES01001597">
    <property type="protein sequence ID" value="KNC21614.1"/>
    <property type="molecule type" value="Genomic_DNA"/>
</dbReference>
<keyword evidence="4" id="KW-1185">Reference proteome</keyword>
<dbReference type="OMA" id="HGTQHFI"/>
<dbReference type="AlphaFoldDB" id="A0A0L0BQU6"/>
<sequence length="341" mass="37513">KTTMLGNCVGNCGFSGPPPPDTILLMPPPPLPSFLLPKTAALVPTTNDSHPCFATLMCDPNPHPRESGMEFVEFTGANSNGLENTWLFVLISSCVGVLILGGLLAVILLKCRDTLFSSCNLSYHDSNIKQGTMSALGEPSKSNPFMAGGILYPCTSANSRDTLQSQLASDSRLLWATLTPHGTRHFISDYPATSAQDVAGHYEVVDYRAKTPNQPYRDYVKRTPIKSFDNNGFIDYDYEDPTPLMDSYHDDMDSGYQEPQEILNSMQRASPRPRVSSPTRIDNPNMAPLNYYPSNPRTHQSSAASTLQRPTNFNTTATLNRKTTTMNRRISDASSYNGQNI</sequence>
<accession>A0A0L0BQU6</accession>
<keyword evidence="2" id="KW-0472">Membrane</keyword>
<feature type="transmembrane region" description="Helical" evidence="2">
    <location>
        <begin position="86"/>
        <end position="109"/>
    </location>
</feature>
<gene>
    <name evidence="3" type="ORF">FF38_13437</name>
</gene>
<name>A0A0L0BQU6_LUCCU</name>
<feature type="region of interest" description="Disordered" evidence="1">
    <location>
        <begin position="266"/>
        <end position="341"/>
    </location>
</feature>
<organism evidence="3 4">
    <name type="scientific">Lucilia cuprina</name>
    <name type="common">Green bottle fly</name>
    <name type="synonym">Australian sheep blowfly</name>
    <dbReference type="NCBI Taxonomy" id="7375"/>
    <lineage>
        <taxon>Eukaryota</taxon>
        <taxon>Metazoa</taxon>
        <taxon>Ecdysozoa</taxon>
        <taxon>Arthropoda</taxon>
        <taxon>Hexapoda</taxon>
        <taxon>Insecta</taxon>
        <taxon>Pterygota</taxon>
        <taxon>Neoptera</taxon>
        <taxon>Endopterygota</taxon>
        <taxon>Diptera</taxon>
        <taxon>Brachycera</taxon>
        <taxon>Muscomorpha</taxon>
        <taxon>Oestroidea</taxon>
        <taxon>Calliphoridae</taxon>
        <taxon>Luciliinae</taxon>
        <taxon>Lucilia</taxon>
    </lineage>
</organism>
<comment type="caution">
    <text evidence="3">The sequence shown here is derived from an EMBL/GenBank/DDBJ whole genome shotgun (WGS) entry which is preliminary data.</text>
</comment>
<keyword evidence="2" id="KW-1133">Transmembrane helix</keyword>
<feature type="compositionally biased region" description="Polar residues" evidence="1">
    <location>
        <begin position="292"/>
        <end position="313"/>
    </location>
</feature>
<evidence type="ECO:0000256" key="1">
    <source>
        <dbReference type="SAM" id="MobiDB-lite"/>
    </source>
</evidence>